<organism evidence="3 4">
    <name type="scientific">Amniculicola lignicola CBS 123094</name>
    <dbReference type="NCBI Taxonomy" id="1392246"/>
    <lineage>
        <taxon>Eukaryota</taxon>
        <taxon>Fungi</taxon>
        <taxon>Dikarya</taxon>
        <taxon>Ascomycota</taxon>
        <taxon>Pezizomycotina</taxon>
        <taxon>Dothideomycetes</taxon>
        <taxon>Pleosporomycetidae</taxon>
        <taxon>Pleosporales</taxon>
        <taxon>Amniculicolaceae</taxon>
        <taxon>Amniculicola</taxon>
    </lineage>
</organism>
<keyword evidence="4" id="KW-1185">Reference proteome</keyword>
<proteinExistence type="predicted"/>
<dbReference type="OrthoDB" id="2107166at2759"/>
<dbReference type="SUPFAM" id="SSF54106">
    <property type="entry name" value="LysM domain"/>
    <property type="match status" value="1"/>
</dbReference>
<name>A0A6A5WLC6_9PLEO</name>
<keyword evidence="1" id="KW-0812">Transmembrane</keyword>
<dbReference type="AlphaFoldDB" id="A0A6A5WLC6"/>
<dbReference type="Gene3D" id="3.10.350.10">
    <property type="entry name" value="LysM domain"/>
    <property type="match status" value="1"/>
</dbReference>
<gene>
    <name evidence="3" type="ORF">P154DRAFT_544922</name>
</gene>
<dbReference type="InterPro" id="IPR036779">
    <property type="entry name" value="LysM_dom_sf"/>
</dbReference>
<protein>
    <submittedName>
        <fullName evidence="3">Carbohydrate-binding module family 50 protein</fullName>
    </submittedName>
</protein>
<feature type="domain" description="LysM" evidence="2">
    <location>
        <begin position="126"/>
        <end position="172"/>
    </location>
</feature>
<dbReference type="Proteomes" id="UP000799779">
    <property type="component" value="Unassembled WGS sequence"/>
</dbReference>
<keyword evidence="1" id="KW-1133">Transmembrane helix</keyword>
<dbReference type="Pfam" id="PF01476">
    <property type="entry name" value="LysM"/>
    <property type="match status" value="1"/>
</dbReference>
<reference evidence="3" key="1">
    <citation type="journal article" date="2020" name="Stud. Mycol.">
        <title>101 Dothideomycetes genomes: a test case for predicting lifestyles and emergence of pathogens.</title>
        <authorList>
            <person name="Haridas S."/>
            <person name="Albert R."/>
            <person name="Binder M."/>
            <person name="Bloem J."/>
            <person name="Labutti K."/>
            <person name="Salamov A."/>
            <person name="Andreopoulos B."/>
            <person name="Baker S."/>
            <person name="Barry K."/>
            <person name="Bills G."/>
            <person name="Bluhm B."/>
            <person name="Cannon C."/>
            <person name="Castanera R."/>
            <person name="Culley D."/>
            <person name="Daum C."/>
            <person name="Ezra D."/>
            <person name="Gonzalez J."/>
            <person name="Henrissat B."/>
            <person name="Kuo A."/>
            <person name="Liang C."/>
            <person name="Lipzen A."/>
            <person name="Lutzoni F."/>
            <person name="Magnuson J."/>
            <person name="Mondo S."/>
            <person name="Nolan M."/>
            <person name="Ohm R."/>
            <person name="Pangilinan J."/>
            <person name="Park H.-J."/>
            <person name="Ramirez L."/>
            <person name="Alfaro M."/>
            <person name="Sun H."/>
            <person name="Tritt A."/>
            <person name="Yoshinaga Y."/>
            <person name="Zwiers L.-H."/>
            <person name="Turgeon B."/>
            <person name="Goodwin S."/>
            <person name="Spatafora J."/>
            <person name="Crous P."/>
            <person name="Grigoriev I."/>
        </authorList>
    </citation>
    <scope>NUCLEOTIDE SEQUENCE</scope>
    <source>
        <strain evidence="3">CBS 123094</strain>
    </source>
</reference>
<sequence length="174" mass="19103">MVDREDQDRLPAGFTRTGYDADEQKYYYTDADGRTWVGAEGQRYGTLRPVGHSSPPAAAVPDEIVARDDNLKRLQNESIRAMLPFALLVLVVLFLVFRFVDSSSKDIGKGNDADGKIQVHCAQGYAPLQINKGDTCWGVAEGCGLGVDELLGLEGNERVECERLRVGQEICVPV</sequence>
<accession>A0A6A5WLC6</accession>
<evidence type="ECO:0000256" key="1">
    <source>
        <dbReference type="SAM" id="Phobius"/>
    </source>
</evidence>
<dbReference type="EMBL" id="ML977581">
    <property type="protein sequence ID" value="KAF2001798.1"/>
    <property type="molecule type" value="Genomic_DNA"/>
</dbReference>
<evidence type="ECO:0000313" key="3">
    <source>
        <dbReference type="EMBL" id="KAF2001798.1"/>
    </source>
</evidence>
<feature type="transmembrane region" description="Helical" evidence="1">
    <location>
        <begin position="81"/>
        <end position="100"/>
    </location>
</feature>
<dbReference type="InterPro" id="IPR018392">
    <property type="entry name" value="LysM"/>
</dbReference>
<dbReference type="PROSITE" id="PS51782">
    <property type="entry name" value="LYSM"/>
    <property type="match status" value="1"/>
</dbReference>
<evidence type="ECO:0000259" key="2">
    <source>
        <dbReference type="PROSITE" id="PS51782"/>
    </source>
</evidence>
<keyword evidence="1" id="KW-0472">Membrane</keyword>
<evidence type="ECO:0000313" key="4">
    <source>
        <dbReference type="Proteomes" id="UP000799779"/>
    </source>
</evidence>
<dbReference type="CDD" id="cd00118">
    <property type="entry name" value="LysM"/>
    <property type="match status" value="1"/>
</dbReference>